<gene>
    <name evidence="1" type="ORF">MFU01_84150</name>
    <name evidence="2" type="ORF">SAMN05443572_12036</name>
</gene>
<evidence type="ECO:0000313" key="1">
    <source>
        <dbReference type="EMBL" id="GEN13378.1"/>
    </source>
</evidence>
<dbReference type="STRING" id="1334629.MFUL124B02_11695"/>
<protein>
    <submittedName>
        <fullName evidence="1">Uncharacterized protein</fullName>
    </submittedName>
</protein>
<dbReference type="Proteomes" id="UP000321514">
    <property type="component" value="Unassembled WGS sequence"/>
</dbReference>
<organism evidence="1 4">
    <name type="scientific">Myxococcus fulvus</name>
    <dbReference type="NCBI Taxonomy" id="33"/>
    <lineage>
        <taxon>Bacteria</taxon>
        <taxon>Pseudomonadati</taxon>
        <taxon>Myxococcota</taxon>
        <taxon>Myxococcia</taxon>
        <taxon>Myxococcales</taxon>
        <taxon>Cystobacterineae</taxon>
        <taxon>Myxococcaceae</taxon>
        <taxon>Myxococcus</taxon>
    </lineage>
</organism>
<dbReference type="Proteomes" id="UP000183760">
    <property type="component" value="Unassembled WGS sequence"/>
</dbReference>
<evidence type="ECO:0000313" key="4">
    <source>
        <dbReference type="Proteomes" id="UP000321514"/>
    </source>
</evidence>
<keyword evidence="3" id="KW-1185">Reference proteome</keyword>
<reference evidence="1 4" key="2">
    <citation type="submission" date="2019-07" db="EMBL/GenBank/DDBJ databases">
        <title>Whole genome shotgun sequence of Myxococcus fulvus NBRC 100333.</title>
        <authorList>
            <person name="Hosoyama A."/>
            <person name="Uohara A."/>
            <person name="Ohji S."/>
            <person name="Ichikawa N."/>
        </authorList>
    </citation>
    <scope>NUCLEOTIDE SEQUENCE [LARGE SCALE GENOMIC DNA]</scope>
    <source>
        <strain evidence="1 4">NBRC 100333</strain>
    </source>
</reference>
<reference evidence="2 3" key="1">
    <citation type="submission" date="2016-10" db="EMBL/GenBank/DDBJ databases">
        <authorList>
            <person name="Varghese N."/>
            <person name="Submissions S."/>
        </authorList>
    </citation>
    <scope>NUCLEOTIDE SEQUENCE [LARGE SCALE GENOMIC DNA]</scope>
    <source>
        <strain evidence="2 3">DSM 16525</strain>
    </source>
</reference>
<comment type="caution">
    <text evidence="1">The sequence shown here is derived from an EMBL/GenBank/DDBJ whole genome shotgun (WGS) entry which is preliminary data.</text>
</comment>
<dbReference type="EMBL" id="BJXR01000079">
    <property type="protein sequence ID" value="GEN13378.1"/>
    <property type="molecule type" value="Genomic_DNA"/>
</dbReference>
<evidence type="ECO:0000313" key="2">
    <source>
        <dbReference type="EMBL" id="SEU42715.1"/>
    </source>
</evidence>
<accession>A0A511TJJ0</accession>
<dbReference type="EMBL" id="FOIB01000020">
    <property type="protein sequence ID" value="SEU42715.1"/>
    <property type="molecule type" value="Genomic_DNA"/>
</dbReference>
<dbReference type="AlphaFoldDB" id="A0A511TJJ0"/>
<sequence length="89" mass="9781">MDLKRPGSFLVGPVDATLVIDLTTGTYYIPHALFSDFQTCTSPEMLDAMIHSGKWSITLTYEGEVLASAVTLKDAGKYNYAMTRLFVSP</sequence>
<evidence type="ECO:0000313" key="3">
    <source>
        <dbReference type="Proteomes" id="UP000183760"/>
    </source>
</evidence>
<proteinExistence type="predicted"/>
<name>A0A511TJJ0_MYXFU</name>